<dbReference type="PANTHER" id="PTHR38781">
    <property type="entry name" value="ANTITOXIN DINJ-RELATED"/>
    <property type="match status" value="1"/>
</dbReference>
<dbReference type="NCBIfam" id="TIGR02384">
    <property type="entry name" value="RelB_DinJ"/>
    <property type="match status" value="1"/>
</dbReference>
<dbReference type="InterPro" id="IPR013321">
    <property type="entry name" value="Arc_rbn_hlx_hlx"/>
</dbReference>
<organism evidence="3 4">
    <name type="scientific">Taurinivorans muris</name>
    <dbReference type="NCBI Taxonomy" id="2787751"/>
    <lineage>
        <taxon>Bacteria</taxon>
        <taxon>Pseudomonadati</taxon>
        <taxon>Thermodesulfobacteriota</taxon>
        <taxon>Desulfovibrionia</taxon>
        <taxon>Desulfovibrionales</taxon>
        <taxon>Desulfovibrionaceae</taxon>
        <taxon>Taurinivorans</taxon>
    </lineage>
</organism>
<name>A0ABY5Y2J9_9BACT</name>
<comment type="similarity">
    <text evidence="1">Belongs to the RelB/DinJ antitoxin family.</text>
</comment>
<accession>A0ABY5Y2J9</accession>
<dbReference type="PIRSF" id="PIRSF003108">
    <property type="entry name" value="DinJ"/>
    <property type="match status" value="1"/>
</dbReference>
<dbReference type="Pfam" id="PF04221">
    <property type="entry name" value="RelB"/>
    <property type="match status" value="1"/>
</dbReference>
<gene>
    <name evidence="3" type="ORF">JBF11_03580</name>
</gene>
<protein>
    <submittedName>
        <fullName evidence="3">Type II toxin-antitoxin system RelB/DinJ family antitoxin</fullName>
    </submittedName>
</protein>
<dbReference type="PANTHER" id="PTHR38781:SF1">
    <property type="entry name" value="ANTITOXIN DINJ-RELATED"/>
    <property type="match status" value="1"/>
</dbReference>
<dbReference type="RefSeq" id="WP_334316011.1">
    <property type="nucleotide sequence ID" value="NZ_CP065938.1"/>
</dbReference>
<dbReference type="InterPro" id="IPR026262">
    <property type="entry name" value="DinJ"/>
</dbReference>
<dbReference type="Proteomes" id="UP001058120">
    <property type="component" value="Chromosome"/>
</dbReference>
<dbReference type="EMBL" id="CP065938">
    <property type="protein sequence ID" value="UWX06405.1"/>
    <property type="molecule type" value="Genomic_DNA"/>
</dbReference>
<evidence type="ECO:0000256" key="2">
    <source>
        <dbReference type="ARBA" id="ARBA00022649"/>
    </source>
</evidence>
<reference evidence="3" key="1">
    <citation type="submission" date="2020-12" db="EMBL/GenBank/DDBJ databases">
        <title>Taurinivorans muris gen. nov., sp. nov., fundamental and realized metabolic niche of a ubiquitous sulfidogenic bacterium in the murine intestine.</title>
        <authorList>
            <person name="Ye H."/>
            <person name="Hanson B.T."/>
            <person name="Loy A."/>
        </authorList>
    </citation>
    <scope>NUCLEOTIDE SEQUENCE</scope>
    <source>
        <strain evidence="3">LT0009</strain>
    </source>
</reference>
<sequence>MSQSQIVQARINKEIKEEASTVLANFGLSISDIIRIVLTRVAHEKAIPSALFTSNPETLQAIHDVETKNIHTASSLENMFKELNKDG</sequence>
<keyword evidence="4" id="KW-1185">Reference proteome</keyword>
<proteinExistence type="inferred from homology"/>
<keyword evidence="2" id="KW-1277">Toxin-antitoxin system</keyword>
<evidence type="ECO:0000256" key="1">
    <source>
        <dbReference type="ARBA" id="ARBA00010562"/>
    </source>
</evidence>
<evidence type="ECO:0000313" key="3">
    <source>
        <dbReference type="EMBL" id="UWX06405.1"/>
    </source>
</evidence>
<dbReference type="InterPro" id="IPR007337">
    <property type="entry name" value="RelB/DinJ"/>
</dbReference>
<evidence type="ECO:0000313" key="4">
    <source>
        <dbReference type="Proteomes" id="UP001058120"/>
    </source>
</evidence>
<dbReference type="Gene3D" id="1.10.1220.10">
    <property type="entry name" value="Met repressor-like"/>
    <property type="match status" value="1"/>
</dbReference>